<dbReference type="SUPFAM" id="SSF56112">
    <property type="entry name" value="Protein kinase-like (PK-like)"/>
    <property type="match status" value="1"/>
</dbReference>
<dbReference type="InterPro" id="IPR011009">
    <property type="entry name" value="Kinase-like_dom_sf"/>
</dbReference>
<dbReference type="VEuPathDB" id="FungiDB:BD410DRAFT_443657"/>
<organism evidence="1 2">
    <name type="scientific">Rickenella mellea</name>
    <dbReference type="NCBI Taxonomy" id="50990"/>
    <lineage>
        <taxon>Eukaryota</taxon>
        <taxon>Fungi</taxon>
        <taxon>Dikarya</taxon>
        <taxon>Basidiomycota</taxon>
        <taxon>Agaricomycotina</taxon>
        <taxon>Agaricomycetes</taxon>
        <taxon>Hymenochaetales</taxon>
        <taxon>Rickenellaceae</taxon>
        <taxon>Rickenella</taxon>
    </lineage>
</organism>
<evidence type="ECO:0008006" key="3">
    <source>
        <dbReference type="Google" id="ProtNLM"/>
    </source>
</evidence>
<dbReference type="AlphaFoldDB" id="A0A4Y7PW32"/>
<proteinExistence type="predicted"/>
<dbReference type="Proteomes" id="UP000294933">
    <property type="component" value="Unassembled WGS sequence"/>
</dbReference>
<reference evidence="1 2" key="1">
    <citation type="submission" date="2018-06" db="EMBL/GenBank/DDBJ databases">
        <title>A transcriptomic atlas of mushroom development highlights an independent origin of complex multicellularity.</title>
        <authorList>
            <consortium name="DOE Joint Genome Institute"/>
            <person name="Krizsan K."/>
            <person name="Almasi E."/>
            <person name="Merenyi Z."/>
            <person name="Sahu N."/>
            <person name="Viragh M."/>
            <person name="Koszo T."/>
            <person name="Mondo S."/>
            <person name="Kiss B."/>
            <person name="Balint B."/>
            <person name="Kues U."/>
            <person name="Barry K."/>
            <person name="Hegedus J.C."/>
            <person name="Henrissat B."/>
            <person name="Johnson J."/>
            <person name="Lipzen A."/>
            <person name="Ohm R."/>
            <person name="Nagy I."/>
            <person name="Pangilinan J."/>
            <person name="Yan J."/>
            <person name="Xiong Y."/>
            <person name="Grigoriev I.V."/>
            <person name="Hibbett D.S."/>
            <person name="Nagy L.G."/>
        </authorList>
    </citation>
    <scope>NUCLEOTIDE SEQUENCE [LARGE SCALE GENOMIC DNA]</scope>
    <source>
        <strain evidence="1 2">SZMC22713</strain>
    </source>
</reference>
<protein>
    <recommendedName>
        <fullName evidence="3">Serine-threonine/tyrosine-protein kinase catalytic domain-containing protein</fullName>
    </recommendedName>
</protein>
<dbReference type="Gene3D" id="1.10.510.10">
    <property type="entry name" value="Transferase(Phosphotransferase) domain 1"/>
    <property type="match status" value="1"/>
</dbReference>
<gene>
    <name evidence="1" type="ORF">BD410DRAFT_443657</name>
</gene>
<dbReference type="EMBL" id="ML170198">
    <property type="protein sequence ID" value="TDL19271.1"/>
    <property type="molecule type" value="Genomic_DNA"/>
</dbReference>
<sequence length="88" mass="10256">MYSFGCVCLEVFSRKPPYAELDDSGVKKAKLKHEPPKRPKSLHMDECLWDLTCKFFRFSPATRPTAAAASREIEHIIKWYNNLHTHPH</sequence>
<evidence type="ECO:0000313" key="2">
    <source>
        <dbReference type="Proteomes" id="UP000294933"/>
    </source>
</evidence>
<name>A0A4Y7PW32_9AGAM</name>
<keyword evidence="2" id="KW-1185">Reference proteome</keyword>
<evidence type="ECO:0000313" key="1">
    <source>
        <dbReference type="EMBL" id="TDL19271.1"/>
    </source>
</evidence>
<accession>A0A4Y7PW32</accession>
<dbReference type="OrthoDB" id="4062651at2759"/>